<keyword evidence="6" id="KW-0677">Repeat</keyword>
<comment type="caution">
    <text evidence="16">The sequence shown here is derived from an EMBL/GenBank/DDBJ whole genome shotgun (WGS) entry which is preliminary data.</text>
</comment>
<dbReference type="InterPro" id="IPR008271">
    <property type="entry name" value="Ser/Thr_kinase_AS"/>
</dbReference>
<keyword evidence="8 16" id="KW-0418">Kinase</keyword>
<evidence type="ECO:0000256" key="6">
    <source>
        <dbReference type="ARBA" id="ARBA00022737"/>
    </source>
</evidence>
<dbReference type="InterPro" id="IPR011009">
    <property type="entry name" value="Kinase-like_dom_sf"/>
</dbReference>
<keyword evidence="2" id="KW-0723">Serine/threonine-protein kinase</keyword>
<keyword evidence="10" id="KW-1133">Transmembrane helix</keyword>
<dbReference type="EMBL" id="JAMFTS010000001">
    <property type="protein sequence ID" value="KAJ4820299.1"/>
    <property type="molecule type" value="Genomic_DNA"/>
</dbReference>
<dbReference type="Gene3D" id="1.10.510.10">
    <property type="entry name" value="Transferase(Phosphotransferase) domain 1"/>
    <property type="match status" value="2"/>
</dbReference>
<evidence type="ECO:0000256" key="7">
    <source>
        <dbReference type="ARBA" id="ARBA00022741"/>
    </source>
</evidence>
<evidence type="ECO:0000256" key="5">
    <source>
        <dbReference type="ARBA" id="ARBA00022729"/>
    </source>
</evidence>
<dbReference type="Pfam" id="PF07714">
    <property type="entry name" value="PK_Tyr_Ser-Thr"/>
    <property type="match status" value="1"/>
</dbReference>
<keyword evidence="5" id="KW-0732">Signal</keyword>
<keyword evidence="17" id="KW-1185">Reference proteome</keyword>
<keyword evidence="4" id="KW-0812">Transmembrane</keyword>
<evidence type="ECO:0000256" key="9">
    <source>
        <dbReference type="ARBA" id="ARBA00022840"/>
    </source>
</evidence>
<reference evidence="16" key="1">
    <citation type="submission" date="2022-08" db="EMBL/GenBank/DDBJ databases">
        <authorList>
            <person name="Marques A."/>
        </authorList>
    </citation>
    <scope>NUCLEOTIDE SEQUENCE</scope>
    <source>
        <strain evidence="16">RhyPub2mFocal</strain>
        <tissue evidence="16">Leaves</tissue>
    </source>
</reference>
<accession>A0AAV8HUX7</accession>
<dbReference type="SUPFAM" id="SSF56112">
    <property type="entry name" value="Protein kinase-like (PK-like)"/>
    <property type="match status" value="2"/>
</dbReference>
<name>A0AAV8HUX7_9POAL</name>
<comment type="subcellular location">
    <subcellularLocation>
        <location evidence="1">Membrane</location>
        <topology evidence="1">Single-pass membrane protein</topology>
    </subcellularLocation>
</comment>
<evidence type="ECO:0000256" key="13">
    <source>
        <dbReference type="PROSITE-ProRule" id="PRU10141"/>
    </source>
</evidence>
<feature type="domain" description="Protein kinase" evidence="14">
    <location>
        <begin position="30"/>
        <end position="304"/>
    </location>
</feature>
<gene>
    <name evidence="16" type="ORF">LUZ62_032865</name>
    <name evidence="15" type="ORF">LUZ62_077965</name>
</gene>
<dbReference type="GO" id="GO:0016020">
    <property type="term" value="C:membrane"/>
    <property type="evidence" value="ECO:0007669"/>
    <property type="project" value="UniProtKB-SubCell"/>
</dbReference>
<dbReference type="InterPro" id="IPR000719">
    <property type="entry name" value="Prot_kinase_dom"/>
</dbReference>
<dbReference type="PROSITE" id="PS50011">
    <property type="entry name" value="PROTEIN_KINASE_DOM"/>
    <property type="match status" value="2"/>
</dbReference>
<evidence type="ECO:0000259" key="14">
    <source>
        <dbReference type="PROSITE" id="PS50011"/>
    </source>
</evidence>
<dbReference type="PROSITE" id="PS00107">
    <property type="entry name" value="PROTEIN_KINASE_ATP"/>
    <property type="match status" value="1"/>
</dbReference>
<dbReference type="PROSITE" id="PS00108">
    <property type="entry name" value="PROTEIN_KINASE_ST"/>
    <property type="match status" value="1"/>
</dbReference>
<evidence type="ECO:0000256" key="10">
    <source>
        <dbReference type="ARBA" id="ARBA00022989"/>
    </source>
</evidence>
<feature type="binding site" evidence="13">
    <location>
        <position position="58"/>
    </location>
    <ligand>
        <name>ATP</name>
        <dbReference type="ChEBI" id="CHEBI:30616"/>
    </ligand>
</feature>
<dbReference type="PANTHER" id="PTHR45621">
    <property type="entry name" value="OS01G0588500 PROTEIN-RELATED"/>
    <property type="match status" value="1"/>
</dbReference>
<dbReference type="InterPro" id="IPR001245">
    <property type="entry name" value="Ser-Thr/Tyr_kinase_cat_dom"/>
</dbReference>
<evidence type="ECO:0000313" key="15">
    <source>
        <dbReference type="EMBL" id="KAJ4767590.1"/>
    </source>
</evidence>
<evidence type="ECO:0000313" key="16">
    <source>
        <dbReference type="EMBL" id="KAJ4820299.1"/>
    </source>
</evidence>
<evidence type="ECO:0000256" key="3">
    <source>
        <dbReference type="ARBA" id="ARBA00022679"/>
    </source>
</evidence>
<feature type="domain" description="Protein kinase" evidence="14">
    <location>
        <begin position="378"/>
        <end position="668"/>
    </location>
</feature>
<keyword evidence="7 13" id="KW-0547">Nucleotide-binding</keyword>
<protein>
    <submittedName>
        <fullName evidence="16">Protein kinase superfamily protein</fullName>
    </submittedName>
</protein>
<evidence type="ECO:0000256" key="11">
    <source>
        <dbReference type="ARBA" id="ARBA00023136"/>
    </source>
</evidence>
<evidence type="ECO:0000256" key="2">
    <source>
        <dbReference type="ARBA" id="ARBA00022527"/>
    </source>
</evidence>
<evidence type="ECO:0000256" key="1">
    <source>
        <dbReference type="ARBA" id="ARBA00004167"/>
    </source>
</evidence>
<dbReference type="Gene3D" id="3.30.200.20">
    <property type="entry name" value="Phosphorylase Kinase, domain 1"/>
    <property type="match status" value="2"/>
</dbReference>
<dbReference type="SMART" id="SM00220">
    <property type="entry name" value="S_TKc"/>
    <property type="match status" value="2"/>
</dbReference>
<keyword evidence="9 13" id="KW-0067">ATP-binding</keyword>
<dbReference type="GO" id="GO:0005524">
    <property type="term" value="F:ATP binding"/>
    <property type="evidence" value="ECO:0007669"/>
    <property type="project" value="UniProtKB-UniRule"/>
</dbReference>
<dbReference type="FunFam" id="1.10.510.10:FF:000129">
    <property type="entry name" value="cysteine-rich receptor-like protein kinase 10"/>
    <property type="match status" value="1"/>
</dbReference>
<proteinExistence type="predicted"/>
<dbReference type="Proteomes" id="UP001140206">
    <property type="component" value="Chromosome 1"/>
</dbReference>
<dbReference type="GO" id="GO:0006950">
    <property type="term" value="P:response to stress"/>
    <property type="evidence" value="ECO:0007669"/>
    <property type="project" value="UniProtKB-ARBA"/>
</dbReference>
<dbReference type="AlphaFoldDB" id="A0AAV8HUX7"/>
<organism evidence="16 17">
    <name type="scientific">Rhynchospora pubera</name>
    <dbReference type="NCBI Taxonomy" id="906938"/>
    <lineage>
        <taxon>Eukaryota</taxon>
        <taxon>Viridiplantae</taxon>
        <taxon>Streptophyta</taxon>
        <taxon>Embryophyta</taxon>
        <taxon>Tracheophyta</taxon>
        <taxon>Spermatophyta</taxon>
        <taxon>Magnoliopsida</taxon>
        <taxon>Liliopsida</taxon>
        <taxon>Poales</taxon>
        <taxon>Cyperaceae</taxon>
        <taxon>Cyperoideae</taxon>
        <taxon>Rhynchosporeae</taxon>
        <taxon>Rhynchospora</taxon>
    </lineage>
</organism>
<evidence type="ECO:0000313" key="17">
    <source>
        <dbReference type="Proteomes" id="UP001140206"/>
    </source>
</evidence>
<dbReference type="InterPro" id="IPR050823">
    <property type="entry name" value="Plant_Ser_Thr_Prot_Kinase"/>
</dbReference>
<keyword evidence="3" id="KW-0808">Transferase</keyword>
<keyword evidence="11" id="KW-0472">Membrane</keyword>
<dbReference type="EMBL" id="JAMFTS010000004">
    <property type="protein sequence ID" value="KAJ4767590.1"/>
    <property type="molecule type" value="Genomic_DNA"/>
</dbReference>
<evidence type="ECO:0000256" key="12">
    <source>
        <dbReference type="ARBA" id="ARBA00023180"/>
    </source>
</evidence>
<dbReference type="Proteomes" id="UP001140206">
    <property type="component" value="Chromosome 4"/>
</dbReference>
<dbReference type="GO" id="GO:0004674">
    <property type="term" value="F:protein serine/threonine kinase activity"/>
    <property type="evidence" value="ECO:0007669"/>
    <property type="project" value="UniProtKB-KW"/>
</dbReference>
<sequence>MMRRGGAAGSVQQYPNSYRLRDLKKATNNFSNKKKLGSGGSADVYKGQINGKMVAIKKLHGSSVQQLVDIGKEVQMLHSLEHENIVKLLGFCSEDGQYLLVYEYVQNGNLATYLNDESKREELNWGMRFNIINGIARGLSYLHHDSKDSVIHRDLKPENVLLDKNYNAKIADFGISKILDKSKTHSTTRNGSGTPGYLAPEIWYLQHYSPKSDVYNFGLLILEIIVGCTSAQYSKRNGQILSHVVWHQWKNNTPLIHITDMYVQEELSQDQIKNCILTGLLCIQNYHSKRPSMMDVLQMLNTNISLPVPDVPGFLHEGQPETSKTSLSSISSSSLESALVLTSPSYNDEIDTLPTPGTEGMILSSPNLKAFSFNDLKTAIISFIGEGSPGFMFKGWLWLDKQTLEPTAPIRGIKVVVQEHKPDWFWDQEEWQTLVDYLGRLNHPNLIKLIGYCSEGGNRLLVHEFMPKGSLGNHLFKKGENHLLLQPLSWEIRLNIAIGAAKALSFLHDAESQVIYPDFEASNILLDSDYNAKLAGFGLANAKPTRDTTSPLSPFGYAAPEYMATGYPSAEANVYNFGVVLLELLSGQRVKDYKINIALTLDEWAKFILGDEHKLHKFIDSRLEGQYPEKGAQALSNLALRCISYKAKLRPNMSKVLKELEKLQDPKYNALNNEV</sequence>
<evidence type="ECO:0000256" key="8">
    <source>
        <dbReference type="ARBA" id="ARBA00022777"/>
    </source>
</evidence>
<keyword evidence="12" id="KW-0325">Glycoprotein</keyword>
<dbReference type="InterPro" id="IPR017441">
    <property type="entry name" value="Protein_kinase_ATP_BS"/>
</dbReference>
<dbReference type="Pfam" id="PF00069">
    <property type="entry name" value="Pkinase"/>
    <property type="match status" value="1"/>
</dbReference>
<evidence type="ECO:0000256" key="4">
    <source>
        <dbReference type="ARBA" id="ARBA00022692"/>
    </source>
</evidence>